<dbReference type="InterPro" id="IPR026055">
    <property type="entry name" value="FAR"/>
</dbReference>
<dbReference type="EMBL" id="CP092878">
    <property type="protein sequence ID" value="UYV78428.1"/>
    <property type="molecule type" value="Genomic_DNA"/>
</dbReference>
<feature type="domain" description="Thioester reductase (TE)" evidence="2">
    <location>
        <begin position="4"/>
        <end position="240"/>
    </location>
</feature>
<evidence type="ECO:0000256" key="1">
    <source>
        <dbReference type="RuleBase" id="RU363097"/>
    </source>
</evidence>
<dbReference type="PANTHER" id="PTHR11011">
    <property type="entry name" value="MALE STERILITY PROTEIN 2-RELATED"/>
    <property type="match status" value="1"/>
</dbReference>
<protein>
    <recommendedName>
        <fullName evidence="1">Fatty acyl-CoA reductase</fullName>
        <ecNumber evidence="1">1.2.1.84</ecNumber>
    </recommendedName>
</protein>
<accession>A0ABY6LBL1</accession>
<organism evidence="3 4">
    <name type="scientific">Cordylochernes scorpioides</name>
    <dbReference type="NCBI Taxonomy" id="51811"/>
    <lineage>
        <taxon>Eukaryota</taxon>
        <taxon>Metazoa</taxon>
        <taxon>Ecdysozoa</taxon>
        <taxon>Arthropoda</taxon>
        <taxon>Chelicerata</taxon>
        <taxon>Arachnida</taxon>
        <taxon>Pseudoscorpiones</taxon>
        <taxon>Cheliferoidea</taxon>
        <taxon>Chernetidae</taxon>
        <taxon>Cordylochernes</taxon>
    </lineage>
</organism>
<keyword evidence="4" id="KW-1185">Reference proteome</keyword>
<evidence type="ECO:0000313" key="4">
    <source>
        <dbReference type="Proteomes" id="UP001235939"/>
    </source>
</evidence>
<sequence>MFQSLVYKLLASCPDLAKLYLLMRPKKNITAEERLKQFLGRPIFEKVKSTDKVALVEGDINKPQLGLSLESIKELQSSVHLVFHLAAEVRFTIGLRDLLDFNVLGTLRLMELCQEFKSLEIVFAGFRTCLYRLLQHQPEGIEGRGVPIWDPCTEFPGFCQNVLTRLYDCGRWTSPEVLENIRPALLKQFKQPNNYTLSKFLGEQMVLERRGNLPTAIVRPSIVIGSWKEPIPVGRILFLTMYLVLCLLIALISSLVLYLIASTSIFCISRILPNTVLELQEAVW</sequence>
<proteinExistence type="inferred from homology"/>
<comment type="catalytic activity">
    <reaction evidence="1">
        <text>a long-chain fatty acyl-CoA + 2 NADPH + 2 H(+) = a long-chain primary fatty alcohol + 2 NADP(+) + CoA</text>
        <dbReference type="Rhea" id="RHEA:52716"/>
        <dbReference type="ChEBI" id="CHEBI:15378"/>
        <dbReference type="ChEBI" id="CHEBI:57287"/>
        <dbReference type="ChEBI" id="CHEBI:57783"/>
        <dbReference type="ChEBI" id="CHEBI:58349"/>
        <dbReference type="ChEBI" id="CHEBI:77396"/>
        <dbReference type="ChEBI" id="CHEBI:83139"/>
        <dbReference type="EC" id="1.2.1.84"/>
    </reaction>
</comment>
<feature type="transmembrane region" description="Helical" evidence="1">
    <location>
        <begin position="236"/>
        <end position="261"/>
    </location>
</feature>
<dbReference type="SUPFAM" id="SSF51735">
    <property type="entry name" value="NAD(P)-binding Rossmann-fold domains"/>
    <property type="match status" value="1"/>
</dbReference>
<evidence type="ECO:0000259" key="2">
    <source>
        <dbReference type="Pfam" id="PF07993"/>
    </source>
</evidence>
<keyword evidence="1" id="KW-0560">Oxidoreductase</keyword>
<keyword evidence="1" id="KW-0444">Lipid biosynthesis</keyword>
<comment type="similarity">
    <text evidence="1">Belongs to the fatty acyl-CoA reductase family.</text>
</comment>
<dbReference type="EC" id="1.2.1.84" evidence="1"/>
<keyword evidence="1" id="KW-0812">Transmembrane</keyword>
<reference evidence="3 4" key="1">
    <citation type="submission" date="2022-01" db="EMBL/GenBank/DDBJ databases">
        <title>A chromosomal length assembly of Cordylochernes scorpioides.</title>
        <authorList>
            <person name="Zeh D."/>
            <person name="Zeh J."/>
        </authorList>
    </citation>
    <scope>NUCLEOTIDE SEQUENCE [LARGE SCALE GENOMIC DNA]</scope>
    <source>
        <strain evidence="3">IN4F17</strain>
        <tissue evidence="3">Whole Body</tissue>
    </source>
</reference>
<name>A0ABY6LBL1_9ARAC</name>
<keyword evidence="1" id="KW-1133">Transmembrane helix</keyword>
<keyword evidence="1" id="KW-0521">NADP</keyword>
<dbReference type="PANTHER" id="PTHR11011:SF45">
    <property type="entry name" value="FATTY ACYL-COA REDUCTASE CG8306-RELATED"/>
    <property type="match status" value="1"/>
</dbReference>
<dbReference type="InterPro" id="IPR013120">
    <property type="entry name" value="FAR_NAD-bd"/>
</dbReference>
<dbReference type="Proteomes" id="UP001235939">
    <property type="component" value="Chromosome 16"/>
</dbReference>
<keyword evidence="1" id="KW-0443">Lipid metabolism</keyword>
<dbReference type="InterPro" id="IPR036291">
    <property type="entry name" value="NAD(P)-bd_dom_sf"/>
</dbReference>
<comment type="function">
    <text evidence="1">Catalyzes the reduction of fatty acyl-CoA to fatty alcohols.</text>
</comment>
<dbReference type="Pfam" id="PF07993">
    <property type="entry name" value="NAD_binding_4"/>
    <property type="match status" value="1"/>
</dbReference>
<gene>
    <name evidence="3" type="ORF">LAZ67_16001323</name>
</gene>
<evidence type="ECO:0000313" key="3">
    <source>
        <dbReference type="EMBL" id="UYV78428.1"/>
    </source>
</evidence>
<keyword evidence="1" id="KW-0472">Membrane</keyword>
<dbReference type="Gene3D" id="3.40.50.720">
    <property type="entry name" value="NAD(P)-binding Rossmann-like Domain"/>
    <property type="match status" value="1"/>
</dbReference>